<proteinExistence type="predicted"/>
<organism evidence="1 2">
    <name type="scientific">Ralstonia solanacearum</name>
    <name type="common">Pseudomonas solanacearum</name>
    <dbReference type="NCBI Taxonomy" id="305"/>
    <lineage>
        <taxon>Bacteria</taxon>
        <taxon>Pseudomonadati</taxon>
        <taxon>Pseudomonadota</taxon>
        <taxon>Betaproteobacteria</taxon>
        <taxon>Burkholderiales</taxon>
        <taxon>Burkholderiaceae</taxon>
        <taxon>Ralstonia</taxon>
        <taxon>Ralstonia solanacearum species complex</taxon>
    </lineage>
</organism>
<sequence>MEWSRANRVGREPRTVRTWVRTLTVGKRCACASRIALWLGRTPSPPGGPRGLGAHVVTIGVNVPLFGDDATPPFLRWLINR</sequence>
<dbReference type="EMBL" id="CP039339">
    <property type="protein sequence ID" value="QCX47847.1"/>
    <property type="molecule type" value="Genomic_DNA"/>
</dbReference>
<dbReference type="AlphaFoldDB" id="A0AA92E9R5"/>
<reference evidence="1 2" key="1">
    <citation type="submission" date="2019-04" db="EMBL/GenBank/DDBJ databases">
        <title>Complete Genome of UW386 and Higher Quality Genome of UW700.</title>
        <authorList>
            <person name="Jacobs J."/>
            <person name="Perez A."/>
            <person name="Steidl O."/>
            <person name="Allen C."/>
        </authorList>
    </citation>
    <scope>NUCLEOTIDE SEQUENCE [LARGE SCALE GENOMIC DNA]</scope>
    <source>
        <strain evidence="1 2">UW386</strain>
    </source>
</reference>
<gene>
    <name evidence="1" type="ORF">E7Z57_01250</name>
</gene>
<protein>
    <submittedName>
        <fullName evidence="1">Uncharacterized protein</fullName>
    </submittedName>
</protein>
<name>A0AA92E9R5_RALSL</name>
<accession>A0AA92E9R5</accession>
<evidence type="ECO:0000313" key="1">
    <source>
        <dbReference type="EMBL" id="QCX47847.1"/>
    </source>
</evidence>
<dbReference type="Proteomes" id="UP000310553">
    <property type="component" value="Chromosome"/>
</dbReference>
<evidence type="ECO:0000313" key="2">
    <source>
        <dbReference type="Proteomes" id="UP000310553"/>
    </source>
</evidence>